<dbReference type="Gene3D" id="3.30.40.10">
    <property type="entry name" value="Zinc/RING finger domain, C3HC4 (zinc finger)"/>
    <property type="match status" value="1"/>
</dbReference>
<sequence>MQVDLLPPIPHHQVPNSALPEAISLQVQLLNVQVEEHLEAQRSRIIRVHRGIDRTGGIDMATTIFPTGLTNQLMRLNSVYIWSAAVQIAYHLPAVLRASGDERFRAVNTMAGAVSAGLLIGGASRALASRITKVVVAQAKTLMGNHSGTALESVCAPFIHNALHNTAFTGVRHGLEAAWSALQACLAYMRGGLSDHAEAAQHRYQAGQAFGGRAAVRVIFNSLAAGSISFVCGPLTFASVAPIGISSILISRISENIVDYVLDTMRPRIYRWRTWAVSFFRDVRPKVWHSTDPIAQHILENVITDQLSCPISHQLIVEPIRSKITGQIYEKRHIQYWVEEHGSDPMAPRTSANWSKHFEVAADVVYWLNMYKQLLGLEQRPEEEVEA</sequence>
<dbReference type="AlphaFoldDB" id="A0A1Y2AZ91"/>
<comment type="caution">
    <text evidence="1">The sequence shown here is derived from an EMBL/GenBank/DDBJ whole genome shotgun (WGS) entry which is preliminary data.</text>
</comment>
<dbReference type="Proteomes" id="UP000193986">
    <property type="component" value="Unassembled WGS sequence"/>
</dbReference>
<dbReference type="SUPFAM" id="SSF57850">
    <property type="entry name" value="RING/U-box"/>
    <property type="match status" value="1"/>
</dbReference>
<dbReference type="OrthoDB" id="5420221at2759"/>
<evidence type="ECO:0000313" key="2">
    <source>
        <dbReference type="Proteomes" id="UP000193986"/>
    </source>
</evidence>
<reference evidence="1 2" key="1">
    <citation type="submission" date="2016-07" db="EMBL/GenBank/DDBJ databases">
        <title>Pervasive Adenine N6-methylation of Active Genes in Fungi.</title>
        <authorList>
            <consortium name="DOE Joint Genome Institute"/>
            <person name="Mondo S.J."/>
            <person name="Dannebaum R.O."/>
            <person name="Kuo R.C."/>
            <person name="Labutti K."/>
            <person name="Haridas S."/>
            <person name="Kuo A."/>
            <person name="Salamov A."/>
            <person name="Ahrendt S.R."/>
            <person name="Lipzen A."/>
            <person name="Sullivan W."/>
            <person name="Andreopoulos W.B."/>
            <person name="Clum A."/>
            <person name="Lindquist E."/>
            <person name="Daum C."/>
            <person name="Ramamoorthy G.K."/>
            <person name="Gryganskyi A."/>
            <person name="Culley D."/>
            <person name="Magnuson J.K."/>
            <person name="James T.Y."/>
            <person name="O'Malley M.A."/>
            <person name="Stajich J.E."/>
            <person name="Spatafora J.W."/>
            <person name="Visel A."/>
            <person name="Grigoriev I.V."/>
        </authorList>
    </citation>
    <scope>NUCLEOTIDE SEQUENCE [LARGE SCALE GENOMIC DNA]</scope>
    <source>
        <strain evidence="1 2">68-887.2</strain>
    </source>
</reference>
<dbReference type="InParanoid" id="A0A1Y2AZ91"/>
<accession>A0A1Y2AZ91</accession>
<proteinExistence type="predicted"/>
<dbReference type="InterPro" id="IPR013083">
    <property type="entry name" value="Znf_RING/FYVE/PHD"/>
</dbReference>
<organism evidence="1 2">
    <name type="scientific">Naematelia encephala</name>
    <dbReference type="NCBI Taxonomy" id="71784"/>
    <lineage>
        <taxon>Eukaryota</taxon>
        <taxon>Fungi</taxon>
        <taxon>Dikarya</taxon>
        <taxon>Basidiomycota</taxon>
        <taxon>Agaricomycotina</taxon>
        <taxon>Tremellomycetes</taxon>
        <taxon>Tremellales</taxon>
        <taxon>Naemateliaceae</taxon>
        <taxon>Naematelia</taxon>
    </lineage>
</organism>
<keyword evidence="2" id="KW-1185">Reference proteome</keyword>
<evidence type="ECO:0000313" key="1">
    <source>
        <dbReference type="EMBL" id="ORY27882.1"/>
    </source>
</evidence>
<evidence type="ECO:0008006" key="3">
    <source>
        <dbReference type="Google" id="ProtNLM"/>
    </source>
</evidence>
<name>A0A1Y2AZ91_9TREE</name>
<protein>
    <recommendedName>
        <fullName evidence="3">U-box domain-containing protein</fullName>
    </recommendedName>
</protein>
<dbReference type="EMBL" id="MCFC01000035">
    <property type="protein sequence ID" value="ORY27882.1"/>
    <property type="molecule type" value="Genomic_DNA"/>
</dbReference>
<gene>
    <name evidence="1" type="ORF">BCR39DRAFT_536580</name>
</gene>